<keyword evidence="6" id="KW-1185">Reference proteome</keyword>
<dbReference type="Proteomes" id="UP001139955">
    <property type="component" value="Unassembled WGS sequence"/>
</dbReference>
<dbReference type="InterPro" id="IPR018062">
    <property type="entry name" value="HTH_AraC-typ_CS"/>
</dbReference>
<dbReference type="EMBL" id="JAOSKY010000018">
    <property type="protein sequence ID" value="MCU7250900.1"/>
    <property type="molecule type" value="Genomic_DNA"/>
</dbReference>
<evidence type="ECO:0000256" key="2">
    <source>
        <dbReference type="ARBA" id="ARBA00023125"/>
    </source>
</evidence>
<protein>
    <submittedName>
        <fullName evidence="5">Helix-turn-helix domain-containing protein</fullName>
    </submittedName>
</protein>
<dbReference type="GO" id="GO:0003700">
    <property type="term" value="F:DNA-binding transcription factor activity"/>
    <property type="evidence" value="ECO:0007669"/>
    <property type="project" value="InterPro"/>
</dbReference>
<reference evidence="5" key="2">
    <citation type="journal article" date="2023" name="mSystems">
        <title>Charting the Lipopeptidome of Nonpathogenic Pseudomonas.</title>
        <authorList>
            <person name="Cesa-Luna C."/>
            <person name="Geudens N."/>
            <person name="Girard L."/>
            <person name="De Roo V."/>
            <person name="Maklad H.R."/>
            <person name="Martins J.C."/>
            <person name="Hofte M."/>
            <person name="De Mot R."/>
        </authorList>
    </citation>
    <scope>NUCLEOTIDE SEQUENCE</scope>
    <source>
        <strain evidence="5">B1M3-32</strain>
    </source>
</reference>
<dbReference type="InterPro" id="IPR009057">
    <property type="entry name" value="Homeodomain-like_sf"/>
</dbReference>
<dbReference type="PANTHER" id="PTHR43280">
    <property type="entry name" value="ARAC-FAMILY TRANSCRIPTIONAL REGULATOR"/>
    <property type="match status" value="1"/>
</dbReference>
<evidence type="ECO:0000256" key="1">
    <source>
        <dbReference type="ARBA" id="ARBA00023015"/>
    </source>
</evidence>
<dbReference type="SMART" id="SM00342">
    <property type="entry name" value="HTH_ARAC"/>
    <property type="match status" value="1"/>
</dbReference>
<keyword evidence="2" id="KW-0238">DNA-binding</keyword>
<dbReference type="InterPro" id="IPR018060">
    <property type="entry name" value="HTH_AraC"/>
</dbReference>
<dbReference type="PROSITE" id="PS00041">
    <property type="entry name" value="HTH_ARAC_FAMILY_1"/>
    <property type="match status" value="1"/>
</dbReference>
<evidence type="ECO:0000259" key="4">
    <source>
        <dbReference type="PROSITE" id="PS01124"/>
    </source>
</evidence>
<keyword evidence="3" id="KW-0804">Transcription</keyword>
<dbReference type="GO" id="GO:0009893">
    <property type="term" value="P:positive regulation of metabolic process"/>
    <property type="evidence" value="ECO:0007669"/>
    <property type="project" value="UniProtKB-ARBA"/>
</dbReference>
<dbReference type="GO" id="GO:0043565">
    <property type="term" value="F:sequence-specific DNA binding"/>
    <property type="evidence" value="ECO:0007669"/>
    <property type="project" value="InterPro"/>
</dbReference>
<dbReference type="SUPFAM" id="SSF46689">
    <property type="entry name" value="Homeodomain-like"/>
    <property type="match status" value="1"/>
</dbReference>
<accession>A0A9X2XKQ8</accession>
<dbReference type="Pfam" id="PF14525">
    <property type="entry name" value="AraC_binding_2"/>
    <property type="match status" value="1"/>
</dbReference>
<sequence length="331" mass="36828">MQTSSPDESIRQAHISTLQVPVRERLDFWRDTIRGPVVPLEFELVDQHPLDASLSWWQIGDLHLSHIQASPHRARRLPANTRLAGMELLVLDIILDGQCYAEQDGRRAVLKPGSAAICNAARSYTLHFPEPCQLAVLTLPRDLLSRQVAAVDRGTAIDLSSNSHLFPLFNAYVKQLISQASSLPQTSSQVIAKHLGELIGSTISENLSQVPLQLSDHKIATLVRVHAYIDANLRNPHLSPEEISRALRVSTRYLNQLLEAEQTSLGRLILRRRLEAAAIALRDPAMTSRSISTLALACGFNNLSHFSKAFRNCHGLSAKEYRAAESDPRKR</sequence>
<feature type="domain" description="HTH araC/xylS-type" evidence="4">
    <location>
        <begin position="223"/>
        <end position="324"/>
    </location>
</feature>
<gene>
    <name evidence="5" type="ORF">OC940_24055</name>
</gene>
<dbReference type="AlphaFoldDB" id="A0A9X2XKQ8"/>
<dbReference type="PANTHER" id="PTHR43280:SF31">
    <property type="entry name" value="TRANSCRIPTIONAL REGULATORY PROTEIN"/>
    <property type="match status" value="1"/>
</dbReference>
<comment type="caution">
    <text evidence="5">The sequence shown here is derived from an EMBL/GenBank/DDBJ whole genome shotgun (WGS) entry which is preliminary data.</text>
</comment>
<dbReference type="RefSeq" id="WP_301623291.1">
    <property type="nucleotide sequence ID" value="NZ_JAOSKY010000018.1"/>
</dbReference>
<reference evidence="5" key="1">
    <citation type="submission" date="2022-09" db="EMBL/GenBank/DDBJ databases">
        <authorList>
            <person name="Cesa-Luna C."/>
            <person name="Girard L."/>
            <person name="Lood C."/>
            <person name="Hofte M."/>
            <person name="De Mot R."/>
        </authorList>
    </citation>
    <scope>NUCLEOTIDE SEQUENCE</scope>
    <source>
        <strain evidence="5">B1M3-32</strain>
    </source>
</reference>
<evidence type="ECO:0000313" key="6">
    <source>
        <dbReference type="Proteomes" id="UP001139955"/>
    </source>
</evidence>
<keyword evidence="1" id="KW-0805">Transcription regulation</keyword>
<dbReference type="InterPro" id="IPR035418">
    <property type="entry name" value="AraC-bd_2"/>
</dbReference>
<evidence type="ECO:0000313" key="5">
    <source>
        <dbReference type="EMBL" id="MCU7250900.1"/>
    </source>
</evidence>
<evidence type="ECO:0000256" key="3">
    <source>
        <dbReference type="ARBA" id="ARBA00023163"/>
    </source>
</evidence>
<dbReference type="Pfam" id="PF12833">
    <property type="entry name" value="HTH_18"/>
    <property type="match status" value="1"/>
</dbReference>
<proteinExistence type="predicted"/>
<dbReference type="PROSITE" id="PS01124">
    <property type="entry name" value="HTH_ARAC_FAMILY_2"/>
    <property type="match status" value="1"/>
</dbReference>
<organism evidence="5 6">
    <name type="scientific">Pseudomonas koreensis</name>
    <dbReference type="NCBI Taxonomy" id="198620"/>
    <lineage>
        <taxon>Bacteria</taxon>
        <taxon>Pseudomonadati</taxon>
        <taxon>Pseudomonadota</taxon>
        <taxon>Gammaproteobacteria</taxon>
        <taxon>Pseudomonadales</taxon>
        <taxon>Pseudomonadaceae</taxon>
        <taxon>Pseudomonas</taxon>
    </lineage>
</organism>
<name>A0A9X2XKQ8_9PSED</name>
<dbReference type="Gene3D" id="1.10.10.60">
    <property type="entry name" value="Homeodomain-like"/>
    <property type="match status" value="1"/>
</dbReference>